<keyword evidence="8" id="KW-1185">Reference proteome</keyword>
<dbReference type="SUPFAM" id="SSF109755">
    <property type="entry name" value="PhoU-like"/>
    <property type="match status" value="1"/>
</dbReference>
<dbReference type="InterPro" id="IPR003841">
    <property type="entry name" value="Na/Pi_transpt"/>
</dbReference>
<dbReference type="RefSeq" id="WP_129967203.1">
    <property type="nucleotide sequence ID" value="NZ_JACCEW010000001.1"/>
</dbReference>
<sequence length="556" mass="59596">MATLAVLLALSGYIALLLWGLHMVQSGVQRTFGTTLAICLSRAAHAPMRTFATGLGITTAVQSSTATARMVGSLVERGTMALSVALAGMLGANVGTSLVVQWLSSGLTALAPGLILAGVWLFRHYPPSRQRDMGRVLIGLGLILLALHQLVFVLAPLQNSTLASTLLALTVSYPISALTAAATMTWACRSSAAVVIVVMSLTGHGLLDVQSACVLVLGANLGASVTPAVEALRHGPAARRLPIGNLMLRIPACAAGLALLYWIPDLAAHLSTQPDQAVANFHTLFNVVSALVFLPLLPLYARLLHRLFPGAPVAPTAGAPVYIGSSTTTPLANVMGSAAREALRLSDMLQNMLSTARAGQRRNLSQIREMGAAIDHLAVELTAFLARMDTSILDEDQRLRRDGILTYVSHMASAARITADHLFRWATALSEQQPACEADTQHDLSAFMDRLMDNQRQAALLLMNGDLESARRLAREKERFRAMESEIELRQIDCIRGEYLSSDCAASQGQPRSNHLYLEIVRCIKAINGHLVSAAAYPVLARHDELLPNRLRNARG</sequence>
<proteinExistence type="predicted"/>
<keyword evidence="5 6" id="KW-0472">Membrane</keyword>
<name>A0A853F648_9BURK</name>
<evidence type="ECO:0000256" key="2">
    <source>
        <dbReference type="ARBA" id="ARBA00022475"/>
    </source>
</evidence>
<comment type="subcellular location">
    <subcellularLocation>
        <location evidence="1">Cell membrane</location>
        <topology evidence="1">Multi-pass membrane protein</topology>
    </subcellularLocation>
</comment>
<dbReference type="PANTHER" id="PTHR10010">
    <property type="entry name" value="SOLUTE CARRIER FAMILY 34 SODIUM PHOSPHATE , MEMBER 2-RELATED"/>
    <property type="match status" value="1"/>
</dbReference>
<evidence type="ECO:0000313" key="7">
    <source>
        <dbReference type="EMBL" id="NYT35318.1"/>
    </source>
</evidence>
<evidence type="ECO:0000313" key="8">
    <source>
        <dbReference type="Proteomes" id="UP000580517"/>
    </source>
</evidence>
<feature type="transmembrane region" description="Helical" evidence="6">
    <location>
        <begin position="99"/>
        <end position="122"/>
    </location>
</feature>
<dbReference type="NCBIfam" id="NF037997">
    <property type="entry name" value="Na_Pi_symport"/>
    <property type="match status" value="1"/>
</dbReference>
<protein>
    <submittedName>
        <fullName evidence="7">Na/Pi cotransporter family protein</fullName>
    </submittedName>
</protein>
<keyword evidence="3 6" id="KW-0812">Transmembrane</keyword>
<comment type="caution">
    <text evidence="7">The sequence shown here is derived from an EMBL/GenBank/DDBJ whole genome shotgun (WGS) entry which is preliminary data.</text>
</comment>
<dbReference type="InterPro" id="IPR038078">
    <property type="entry name" value="PhoU-like_sf"/>
</dbReference>
<organism evidence="7 8">
    <name type="scientific">Allopusillimonas soli</name>
    <dbReference type="NCBI Taxonomy" id="659016"/>
    <lineage>
        <taxon>Bacteria</taxon>
        <taxon>Pseudomonadati</taxon>
        <taxon>Pseudomonadota</taxon>
        <taxon>Betaproteobacteria</taxon>
        <taxon>Burkholderiales</taxon>
        <taxon>Alcaligenaceae</taxon>
        <taxon>Allopusillimonas</taxon>
    </lineage>
</organism>
<dbReference type="Gene3D" id="1.20.58.220">
    <property type="entry name" value="Phosphate transport system protein phou homolog 2, domain 2"/>
    <property type="match status" value="1"/>
</dbReference>
<evidence type="ECO:0000256" key="3">
    <source>
        <dbReference type="ARBA" id="ARBA00022692"/>
    </source>
</evidence>
<accession>A0A853F648</accession>
<evidence type="ECO:0000256" key="4">
    <source>
        <dbReference type="ARBA" id="ARBA00022989"/>
    </source>
</evidence>
<dbReference type="GO" id="GO:0005886">
    <property type="term" value="C:plasma membrane"/>
    <property type="evidence" value="ECO:0007669"/>
    <property type="project" value="UniProtKB-SubCell"/>
</dbReference>
<reference evidence="7 8" key="1">
    <citation type="submission" date="2020-07" db="EMBL/GenBank/DDBJ databases">
        <title>Taxonomic revisions and descriptions of new bacterial species based on genomic comparisons in the high-G+C-content subgroup of the family Alcaligenaceae.</title>
        <authorList>
            <person name="Szabo A."/>
            <person name="Felfoldi T."/>
        </authorList>
    </citation>
    <scope>NUCLEOTIDE SEQUENCE [LARGE SCALE GENOMIC DNA]</scope>
    <source>
        <strain evidence="7 8">DSM 25264</strain>
    </source>
</reference>
<feature type="transmembrane region" description="Helical" evidence="6">
    <location>
        <begin position="283"/>
        <end position="301"/>
    </location>
</feature>
<evidence type="ECO:0000256" key="1">
    <source>
        <dbReference type="ARBA" id="ARBA00004651"/>
    </source>
</evidence>
<feature type="transmembrane region" description="Helical" evidence="6">
    <location>
        <begin position="161"/>
        <end position="179"/>
    </location>
</feature>
<dbReference type="GO" id="GO:0044341">
    <property type="term" value="P:sodium-dependent phosphate transport"/>
    <property type="evidence" value="ECO:0007669"/>
    <property type="project" value="InterPro"/>
</dbReference>
<dbReference type="EMBL" id="JACCEW010000001">
    <property type="protein sequence ID" value="NYT35318.1"/>
    <property type="molecule type" value="Genomic_DNA"/>
</dbReference>
<keyword evidence="2" id="KW-1003">Cell membrane</keyword>
<evidence type="ECO:0000256" key="6">
    <source>
        <dbReference type="SAM" id="Phobius"/>
    </source>
</evidence>
<feature type="transmembrane region" description="Helical" evidence="6">
    <location>
        <begin position="241"/>
        <end position="263"/>
    </location>
</feature>
<dbReference type="OrthoDB" id="5778511at2"/>
<gene>
    <name evidence="7" type="ORF">H0A68_00390</name>
</gene>
<keyword evidence="4 6" id="KW-1133">Transmembrane helix</keyword>
<dbReference type="Proteomes" id="UP000580517">
    <property type="component" value="Unassembled WGS sequence"/>
</dbReference>
<dbReference type="GO" id="GO:0005436">
    <property type="term" value="F:sodium:phosphate symporter activity"/>
    <property type="evidence" value="ECO:0007669"/>
    <property type="project" value="InterPro"/>
</dbReference>
<dbReference type="AlphaFoldDB" id="A0A853F648"/>
<dbReference type="Pfam" id="PF02690">
    <property type="entry name" value="Na_Pi_cotrans"/>
    <property type="match status" value="2"/>
</dbReference>
<feature type="transmembrane region" description="Helical" evidence="6">
    <location>
        <begin position="134"/>
        <end position="155"/>
    </location>
</feature>
<evidence type="ECO:0000256" key="5">
    <source>
        <dbReference type="ARBA" id="ARBA00023136"/>
    </source>
</evidence>
<dbReference type="PANTHER" id="PTHR10010:SF46">
    <property type="entry name" value="SODIUM-DEPENDENT PHOSPHATE TRANSPORT PROTEIN 2B"/>
    <property type="match status" value="1"/>
</dbReference>